<dbReference type="GO" id="GO:0044550">
    <property type="term" value="P:secondary metabolite biosynthetic process"/>
    <property type="evidence" value="ECO:0007669"/>
    <property type="project" value="TreeGrafter"/>
</dbReference>
<keyword evidence="3" id="KW-0274">FAD</keyword>
<dbReference type="InterPro" id="IPR000172">
    <property type="entry name" value="GMC_OxRdtase_N"/>
</dbReference>
<dbReference type="GO" id="GO:0050660">
    <property type="term" value="F:flavin adenine dinucleotide binding"/>
    <property type="evidence" value="ECO:0007669"/>
    <property type="project" value="InterPro"/>
</dbReference>
<dbReference type="PIRSF" id="PIRSF000137">
    <property type="entry name" value="Alcohol_oxidase"/>
    <property type="match status" value="1"/>
</dbReference>
<accession>A0A9P4S769</accession>
<dbReference type="Pfam" id="PF05199">
    <property type="entry name" value="GMC_oxred_C"/>
    <property type="match status" value="1"/>
</dbReference>
<dbReference type="PANTHER" id="PTHR11552:SF115">
    <property type="entry name" value="DEHYDROGENASE XPTC-RELATED"/>
    <property type="match status" value="1"/>
</dbReference>
<keyword evidence="3" id="KW-0285">Flavoprotein</keyword>
<feature type="binding site" evidence="3">
    <location>
        <position position="98"/>
    </location>
    <ligand>
        <name>FAD</name>
        <dbReference type="ChEBI" id="CHEBI:57692"/>
    </ligand>
</feature>
<keyword evidence="6" id="KW-1185">Reference proteome</keyword>
<dbReference type="OrthoDB" id="269227at2759"/>
<feature type="domain" description="Glucose-methanol-choline oxidoreductase N-terminal" evidence="4">
    <location>
        <begin position="288"/>
        <end position="302"/>
    </location>
</feature>
<dbReference type="InterPro" id="IPR036188">
    <property type="entry name" value="FAD/NAD-bd_sf"/>
</dbReference>
<dbReference type="AlphaFoldDB" id="A0A9P4S769"/>
<evidence type="ECO:0000256" key="3">
    <source>
        <dbReference type="PIRSR" id="PIRSR000137-2"/>
    </source>
</evidence>
<dbReference type="InterPro" id="IPR012132">
    <property type="entry name" value="GMC_OxRdtase"/>
</dbReference>
<organism evidence="5 6">
    <name type="scientific">Patellaria atrata CBS 101060</name>
    <dbReference type="NCBI Taxonomy" id="1346257"/>
    <lineage>
        <taxon>Eukaryota</taxon>
        <taxon>Fungi</taxon>
        <taxon>Dikarya</taxon>
        <taxon>Ascomycota</taxon>
        <taxon>Pezizomycotina</taxon>
        <taxon>Dothideomycetes</taxon>
        <taxon>Dothideomycetes incertae sedis</taxon>
        <taxon>Patellariales</taxon>
        <taxon>Patellariaceae</taxon>
        <taxon>Patellaria</taxon>
    </lineage>
</organism>
<proteinExistence type="inferred from homology"/>
<dbReference type="SUPFAM" id="SSF54373">
    <property type="entry name" value="FAD-linked reductases, C-terminal domain"/>
    <property type="match status" value="1"/>
</dbReference>
<feature type="binding site" evidence="3">
    <location>
        <position position="571"/>
    </location>
    <ligand>
        <name>FAD</name>
        <dbReference type="ChEBI" id="CHEBI:57692"/>
    </ligand>
</feature>
<dbReference type="Gene3D" id="3.50.50.60">
    <property type="entry name" value="FAD/NAD(P)-binding domain"/>
    <property type="match status" value="1"/>
</dbReference>
<feature type="active site" description="Proton donor" evidence="2">
    <location>
        <position position="538"/>
    </location>
</feature>
<evidence type="ECO:0000256" key="1">
    <source>
        <dbReference type="ARBA" id="ARBA00010790"/>
    </source>
</evidence>
<dbReference type="SUPFAM" id="SSF51905">
    <property type="entry name" value="FAD/NAD(P)-binding domain"/>
    <property type="match status" value="1"/>
</dbReference>
<evidence type="ECO:0000259" key="4">
    <source>
        <dbReference type="PROSITE" id="PS00624"/>
    </source>
</evidence>
<gene>
    <name evidence="5" type="ORF">M501DRAFT_1006844</name>
</gene>
<comment type="cofactor">
    <cofactor evidence="3">
        <name>FAD</name>
        <dbReference type="ChEBI" id="CHEBI:57692"/>
    </cofactor>
</comment>
<sequence>MCEPGIRRAAQVKEEYDYVVIGGGTAGLTVADRLTEDPSTTVLVIEYGYFDDSPDVLLVRGGANSIRGPTARMRQWNITSVPQVNLRNRTTSVTVGAVVGGSSALNGMIFDRGSAEDYDQWRVLNSPDSTWDWKGLLPYFKKSVTFVPPEPEIATEFNMTWDIEAAYGGTTPVYVSHPTFLWPGIKIMRDAWAEIPGVTFPKEGAAGEVGVMWFPSSVDPVTVTRSYARYGHYENLRRENYDLLSAHKAVRVNFEGSVAGSVDIAERDADGIVKSTVKARKEIIIAAGAIHTPQVLQLSGVGPKSLLESADIPVLVDLPGVGQNFQDHGGMGYTWRFDDNVSPNPTDLTVNATFIAEAEAAWEKDKTGPYSLGVTVCGAFLGLPVMSPDRYESIAAELEAQDAAAYLPEGTHPTVVAGYKAQLNALAGQMRSNVSAVFEMLCNGSPNGSLVNLKPFSRGTVNIDPSDPYGKPIVDYRALTNPLDVVIVAEMLKLTRRYFNTEMIKQLGPVEVAPGTRVQTDEEFEEAVIASYSPTLYHPVGTAAMLPRELGGVVGEDLLVYGVQKLSVVDGSMMPLIPGTHTCTTVYAVAEKAADIIKARHPHEV</sequence>
<dbReference type="InterPro" id="IPR007867">
    <property type="entry name" value="GMC_OxRtase_C"/>
</dbReference>
<comment type="caution">
    <text evidence="5">The sequence shown here is derived from an EMBL/GenBank/DDBJ whole genome shotgun (WGS) entry which is preliminary data.</text>
</comment>
<dbReference type="Proteomes" id="UP000799429">
    <property type="component" value="Unassembled WGS sequence"/>
</dbReference>
<dbReference type="PROSITE" id="PS00624">
    <property type="entry name" value="GMC_OXRED_2"/>
    <property type="match status" value="1"/>
</dbReference>
<name>A0A9P4S769_9PEZI</name>
<evidence type="ECO:0000313" key="6">
    <source>
        <dbReference type="Proteomes" id="UP000799429"/>
    </source>
</evidence>
<dbReference type="Pfam" id="PF00732">
    <property type="entry name" value="GMC_oxred_N"/>
    <property type="match status" value="1"/>
</dbReference>
<dbReference type="GO" id="GO:0016614">
    <property type="term" value="F:oxidoreductase activity, acting on CH-OH group of donors"/>
    <property type="evidence" value="ECO:0007669"/>
    <property type="project" value="InterPro"/>
</dbReference>
<comment type="similarity">
    <text evidence="1">Belongs to the GMC oxidoreductase family.</text>
</comment>
<feature type="active site" description="Proton acceptor" evidence="2">
    <location>
        <position position="581"/>
    </location>
</feature>
<evidence type="ECO:0000313" key="5">
    <source>
        <dbReference type="EMBL" id="KAF2837377.1"/>
    </source>
</evidence>
<dbReference type="PANTHER" id="PTHR11552">
    <property type="entry name" value="GLUCOSE-METHANOL-CHOLINE GMC OXIDOREDUCTASE"/>
    <property type="match status" value="1"/>
</dbReference>
<protein>
    <submittedName>
        <fullName evidence="5">GMC oxidoreductase</fullName>
    </submittedName>
</protein>
<dbReference type="EMBL" id="MU006100">
    <property type="protein sequence ID" value="KAF2837377.1"/>
    <property type="molecule type" value="Genomic_DNA"/>
</dbReference>
<reference evidence="5" key="1">
    <citation type="journal article" date="2020" name="Stud. Mycol.">
        <title>101 Dothideomycetes genomes: a test case for predicting lifestyles and emergence of pathogens.</title>
        <authorList>
            <person name="Haridas S."/>
            <person name="Albert R."/>
            <person name="Binder M."/>
            <person name="Bloem J."/>
            <person name="Labutti K."/>
            <person name="Salamov A."/>
            <person name="Andreopoulos B."/>
            <person name="Baker S."/>
            <person name="Barry K."/>
            <person name="Bills G."/>
            <person name="Bluhm B."/>
            <person name="Cannon C."/>
            <person name="Castanera R."/>
            <person name="Culley D."/>
            <person name="Daum C."/>
            <person name="Ezra D."/>
            <person name="Gonzalez J."/>
            <person name="Henrissat B."/>
            <person name="Kuo A."/>
            <person name="Liang C."/>
            <person name="Lipzen A."/>
            <person name="Lutzoni F."/>
            <person name="Magnuson J."/>
            <person name="Mondo S."/>
            <person name="Nolan M."/>
            <person name="Ohm R."/>
            <person name="Pangilinan J."/>
            <person name="Park H.-J."/>
            <person name="Ramirez L."/>
            <person name="Alfaro M."/>
            <person name="Sun H."/>
            <person name="Tritt A."/>
            <person name="Yoshinaga Y."/>
            <person name="Zwiers L.-H."/>
            <person name="Turgeon B."/>
            <person name="Goodwin S."/>
            <person name="Spatafora J."/>
            <person name="Crous P."/>
            <person name="Grigoriev I."/>
        </authorList>
    </citation>
    <scope>NUCLEOTIDE SEQUENCE</scope>
    <source>
        <strain evidence="5">CBS 101060</strain>
    </source>
</reference>
<evidence type="ECO:0000256" key="2">
    <source>
        <dbReference type="PIRSR" id="PIRSR000137-1"/>
    </source>
</evidence>
<dbReference type="Gene3D" id="3.30.560.10">
    <property type="entry name" value="Glucose Oxidase, domain 3"/>
    <property type="match status" value="1"/>
</dbReference>